<name>A0A9W4SX95_9GLOM</name>
<sequence length="51" mass="5971">MAKVATDFMKCHKWTFETPSSELAQYTKKISKSLKDDHKYEEGRDTVNKFA</sequence>
<evidence type="ECO:0000313" key="1">
    <source>
        <dbReference type="EMBL" id="CAI2184749.1"/>
    </source>
</evidence>
<dbReference type="EMBL" id="CAMKVN010003444">
    <property type="protein sequence ID" value="CAI2184749.1"/>
    <property type="molecule type" value="Genomic_DNA"/>
</dbReference>
<proteinExistence type="predicted"/>
<evidence type="ECO:0000313" key="2">
    <source>
        <dbReference type="Proteomes" id="UP001153678"/>
    </source>
</evidence>
<protein>
    <submittedName>
        <fullName evidence="1">14580_t:CDS:1</fullName>
    </submittedName>
</protein>
<dbReference type="OrthoDB" id="2381073at2759"/>
<dbReference type="AlphaFoldDB" id="A0A9W4SX95"/>
<organism evidence="1 2">
    <name type="scientific">Funneliformis geosporum</name>
    <dbReference type="NCBI Taxonomy" id="1117311"/>
    <lineage>
        <taxon>Eukaryota</taxon>
        <taxon>Fungi</taxon>
        <taxon>Fungi incertae sedis</taxon>
        <taxon>Mucoromycota</taxon>
        <taxon>Glomeromycotina</taxon>
        <taxon>Glomeromycetes</taxon>
        <taxon>Glomerales</taxon>
        <taxon>Glomeraceae</taxon>
        <taxon>Funneliformis</taxon>
    </lineage>
</organism>
<accession>A0A9W4SX95</accession>
<keyword evidence="2" id="KW-1185">Reference proteome</keyword>
<dbReference type="Proteomes" id="UP001153678">
    <property type="component" value="Unassembled WGS sequence"/>
</dbReference>
<gene>
    <name evidence="1" type="ORF">FWILDA_LOCUS11731</name>
</gene>
<comment type="caution">
    <text evidence="1">The sequence shown here is derived from an EMBL/GenBank/DDBJ whole genome shotgun (WGS) entry which is preliminary data.</text>
</comment>
<reference evidence="1" key="1">
    <citation type="submission" date="2022-08" db="EMBL/GenBank/DDBJ databases">
        <authorList>
            <person name="Kallberg Y."/>
            <person name="Tangrot J."/>
            <person name="Rosling A."/>
        </authorList>
    </citation>
    <scope>NUCLEOTIDE SEQUENCE</scope>
    <source>
        <strain evidence="1">Wild A</strain>
    </source>
</reference>